<keyword evidence="3 7" id="KW-1133">Transmembrane helix</keyword>
<dbReference type="PANTHER" id="PTHR33048">
    <property type="entry name" value="PTH11-LIKE INTEGRAL MEMBRANE PROTEIN (AFU_ORTHOLOGUE AFUA_5G11245)"/>
    <property type="match status" value="1"/>
</dbReference>
<evidence type="ECO:0000256" key="3">
    <source>
        <dbReference type="ARBA" id="ARBA00022989"/>
    </source>
</evidence>
<feature type="compositionally biased region" description="Gly residues" evidence="6">
    <location>
        <begin position="294"/>
        <end position="309"/>
    </location>
</feature>
<feature type="transmembrane region" description="Helical" evidence="7">
    <location>
        <begin position="51"/>
        <end position="76"/>
    </location>
</feature>
<gene>
    <name evidence="9" type="ORF">M440DRAFT_278063</name>
</gene>
<dbReference type="AlphaFoldDB" id="A0A2T4C6Y6"/>
<comment type="similarity">
    <text evidence="5">Belongs to the SAT4 family.</text>
</comment>
<evidence type="ECO:0000256" key="6">
    <source>
        <dbReference type="SAM" id="MobiDB-lite"/>
    </source>
</evidence>
<feature type="transmembrane region" description="Helical" evidence="7">
    <location>
        <begin position="245"/>
        <end position="269"/>
    </location>
</feature>
<keyword evidence="4 7" id="KW-0472">Membrane</keyword>
<feature type="transmembrane region" description="Helical" evidence="7">
    <location>
        <begin position="207"/>
        <end position="225"/>
    </location>
</feature>
<feature type="compositionally biased region" description="Basic and acidic residues" evidence="6">
    <location>
        <begin position="361"/>
        <end position="373"/>
    </location>
</feature>
<comment type="subcellular location">
    <subcellularLocation>
        <location evidence="1">Membrane</location>
        <topology evidence="1">Multi-pass membrane protein</topology>
    </subcellularLocation>
</comment>
<evidence type="ECO:0000313" key="9">
    <source>
        <dbReference type="EMBL" id="PTB77331.1"/>
    </source>
</evidence>
<keyword evidence="10" id="KW-1185">Reference proteome</keyword>
<feature type="transmembrane region" description="Helical" evidence="7">
    <location>
        <begin position="171"/>
        <end position="195"/>
    </location>
</feature>
<name>A0A2T4C6Y6_TRILO</name>
<evidence type="ECO:0000256" key="5">
    <source>
        <dbReference type="ARBA" id="ARBA00038359"/>
    </source>
</evidence>
<organism evidence="9 10">
    <name type="scientific">Trichoderma longibrachiatum ATCC 18648</name>
    <dbReference type="NCBI Taxonomy" id="983965"/>
    <lineage>
        <taxon>Eukaryota</taxon>
        <taxon>Fungi</taxon>
        <taxon>Dikarya</taxon>
        <taxon>Ascomycota</taxon>
        <taxon>Pezizomycotina</taxon>
        <taxon>Sordariomycetes</taxon>
        <taxon>Hypocreomycetidae</taxon>
        <taxon>Hypocreales</taxon>
        <taxon>Hypocreaceae</taxon>
        <taxon>Trichoderma</taxon>
    </lineage>
</organism>
<evidence type="ECO:0000259" key="8">
    <source>
        <dbReference type="Pfam" id="PF20684"/>
    </source>
</evidence>
<proteinExistence type="inferred from homology"/>
<dbReference type="Proteomes" id="UP000240760">
    <property type="component" value="Unassembled WGS sequence"/>
</dbReference>
<dbReference type="PANTHER" id="PTHR33048:SF64">
    <property type="entry name" value="INTEGRAL MEMBRANE PROTEIN"/>
    <property type="match status" value="1"/>
</dbReference>
<reference evidence="9 10" key="1">
    <citation type="submission" date="2016-07" db="EMBL/GenBank/DDBJ databases">
        <title>Multiple horizontal gene transfer events from other fungi enriched the ability of initially mycotrophic Trichoderma (Ascomycota) to feed on dead plant biomass.</title>
        <authorList>
            <consortium name="DOE Joint Genome Institute"/>
            <person name="Aerts A."/>
            <person name="Atanasova L."/>
            <person name="Chenthamara K."/>
            <person name="Zhang J."/>
            <person name="Grujic M."/>
            <person name="Henrissat B."/>
            <person name="Kuo A."/>
            <person name="Salamov A."/>
            <person name="Lipzen A."/>
            <person name="Labutti K."/>
            <person name="Barry K."/>
            <person name="Miao Y."/>
            <person name="Rahimi M.J."/>
            <person name="Shen Q."/>
            <person name="Grigoriev I.V."/>
            <person name="Kubicek C.P."/>
            <person name="Druzhinina I.S."/>
        </authorList>
    </citation>
    <scope>NUCLEOTIDE SEQUENCE [LARGE SCALE GENOMIC DNA]</scope>
    <source>
        <strain evidence="9 10">ATCC 18648</strain>
    </source>
</reference>
<feature type="transmembrane region" description="Helical" evidence="7">
    <location>
        <begin position="96"/>
        <end position="116"/>
    </location>
</feature>
<dbReference type="InterPro" id="IPR049326">
    <property type="entry name" value="Rhodopsin_dom_fungi"/>
</dbReference>
<dbReference type="EMBL" id="KZ679130">
    <property type="protein sequence ID" value="PTB77331.1"/>
    <property type="molecule type" value="Genomic_DNA"/>
</dbReference>
<accession>A0A2T4C6Y6</accession>
<evidence type="ECO:0000256" key="2">
    <source>
        <dbReference type="ARBA" id="ARBA00022692"/>
    </source>
</evidence>
<feature type="transmembrane region" description="Helical" evidence="7">
    <location>
        <begin position="18"/>
        <end position="39"/>
    </location>
</feature>
<evidence type="ECO:0000256" key="7">
    <source>
        <dbReference type="SAM" id="Phobius"/>
    </source>
</evidence>
<dbReference type="InterPro" id="IPR052337">
    <property type="entry name" value="SAT4-like"/>
</dbReference>
<feature type="domain" description="Rhodopsin" evidence="8">
    <location>
        <begin position="35"/>
        <end position="266"/>
    </location>
</feature>
<sequence length="373" mass="40043">MAWAYNTPDGTPNNGPTIAAVALSVTSLAFIALCLRMYVRTRIAKAVGLDDWLIIASWVGACGYTLATVVQTKWGLGLIELDSMPDENVLNFGKTQYIGAPFYVLGIWGFKTSLLVSYVRLVPGTYRLIPISIAVIVTMAHIAFLLVFLFLCIPVEKQWEPLVPGHCADAVPFYLTFSSITIIFDVTTLILPFPILLKLQMKIRRKVALLCLFALGLFVTIVQIIRIQTIRNLTNYLDSAEAIKWSIVETAVGIVIACVPTLAPLITYFSDKTRNNSGGGGGGAAGDASTDGMGKSGGGNSSRLGGGEGPYALQPWRATKSGMRRADEENDGEKSTENILWRTVAPSVSEGSVVSDGGGSRGEDRAGGSKMHD</sequence>
<dbReference type="OrthoDB" id="3529975at2759"/>
<evidence type="ECO:0000256" key="4">
    <source>
        <dbReference type="ARBA" id="ARBA00023136"/>
    </source>
</evidence>
<dbReference type="Pfam" id="PF20684">
    <property type="entry name" value="Fung_rhodopsin"/>
    <property type="match status" value="1"/>
</dbReference>
<dbReference type="GO" id="GO:0016020">
    <property type="term" value="C:membrane"/>
    <property type="evidence" value="ECO:0007669"/>
    <property type="project" value="UniProtKB-SubCell"/>
</dbReference>
<protein>
    <recommendedName>
        <fullName evidence="8">Rhodopsin domain-containing protein</fullName>
    </recommendedName>
</protein>
<keyword evidence="2 7" id="KW-0812">Transmembrane</keyword>
<evidence type="ECO:0000256" key="1">
    <source>
        <dbReference type="ARBA" id="ARBA00004141"/>
    </source>
</evidence>
<evidence type="ECO:0000313" key="10">
    <source>
        <dbReference type="Proteomes" id="UP000240760"/>
    </source>
</evidence>
<feature type="transmembrane region" description="Helical" evidence="7">
    <location>
        <begin position="128"/>
        <end position="151"/>
    </location>
</feature>
<feature type="region of interest" description="Disordered" evidence="6">
    <location>
        <begin position="277"/>
        <end position="373"/>
    </location>
</feature>
<feature type="compositionally biased region" description="Basic and acidic residues" evidence="6">
    <location>
        <begin position="324"/>
        <end position="336"/>
    </location>
</feature>